<evidence type="ECO:0000256" key="2">
    <source>
        <dbReference type="ARBA" id="ARBA00022692"/>
    </source>
</evidence>
<evidence type="ECO:0000313" key="7">
    <source>
        <dbReference type="Proteomes" id="UP000826234"/>
    </source>
</evidence>
<dbReference type="EMBL" id="JAIPUX010000521">
    <property type="protein sequence ID" value="KAH0627418.1"/>
    <property type="molecule type" value="Genomic_DNA"/>
</dbReference>
<accession>A0ABQ7TCR7</accession>
<evidence type="ECO:0000256" key="5">
    <source>
        <dbReference type="SAM" id="Phobius"/>
    </source>
</evidence>
<keyword evidence="4 5" id="KW-0472">Membrane</keyword>
<gene>
    <name evidence="6" type="ORF">JD844_003076</name>
</gene>
<organism evidence="6 7">
    <name type="scientific">Phrynosoma platyrhinos</name>
    <name type="common">Desert horned lizard</name>
    <dbReference type="NCBI Taxonomy" id="52577"/>
    <lineage>
        <taxon>Eukaryota</taxon>
        <taxon>Metazoa</taxon>
        <taxon>Chordata</taxon>
        <taxon>Craniata</taxon>
        <taxon>Vertebrata</taxon>
        <taxon>Euteleostomi</taxon>
        <taxon>Lepidosauria</taxon>
        <taxon>Squamata</taxon>
        <taxon>Bifurcata</taxon>
        <taxon>Unidentata</taxon>
        <taxon>Episquamata</taxon>
        <taxon>Toxicofera</taxon>
        <taxon>Iguania</taxon>
        <taxon>Phrynosomatidae</taxon>
        <taxon>Phrynosomatinae</taxon>
        <taxon>Phrynosoma</taxon>
    </lineage>
</organism>
<sequence length="203" mass="22969">MRPTPRKQEPGFLSPLKRVSLAFLPPETLRLAWAKQQQQQQQQQQQKYPMITFSLFTLQLVSLLLIGIAAWGIGFGLISSFRVVGVVVAVGIFLFLIALVGLIGAIKHHQVLLFFYMIILLLVFIIQFSVSCACLTLNKEQQECVQTHTCQPCAPIMKEYSGMVLRFVGGIGLFFSFTEILGVWLTYRYRNQKDPRANPSAFL</sequence>
<keyword evidence="3 5" id="KW-1133">Transmembrane helix</keyword>
<evidence type="ECO:0000256" key="4">
    <source>
        <dbReference type="ARBA" id="ARBA00023136"/>
    </source>
</evidence>
<evidence type="ECO:0000256" key="1">
    <source>
        <dbReference type="ARBA" id="ARBA00004141"/>
    </source>
</evidence>
<evidence type="ECO:0008006" key="8">
    <source>
        <dbReference type="Google" id="ProtNLM"/>
    </source>
</evidence>
<feature type="transmembrane region" description="Helical" evidence="5">
    <location>
        <begin position="84"/>
        <end position="104"/>
    </location>
</feature>
<dbReference type="Proteomes" id="UP000826234">
    <property type="component" value="Unassembled WGS sequence"/>
</dbReference>
<dbReference type="Pfam" id="PF00335">
    <property type="entry name" value="Tetraspanin"/>
    <property type="match status" value="1"/>
</dbReference>
<proteinExistence type="predicted"/>
<dbReference type="InterPro" id="IPR018499">
    <property type="entry name" value="Tetraspanin/Peripherin"/>
</dbReference>
<evidence type="ECO:0000256" key="3">
    <source>
        <dbReference type="ARBA" id="ARBA00022989"/>
    </source>
</evidence>
<feature type="transmembrane region" description="Helical" evidence="5">
    <location>
        <begin position="167"/>
        <end position="187"/>
    </location>
</feature>
<keyword evidence="2 5" id="KW-0812">Transmembrane</keyword>
<feature type="transmembrane region" description="Helical" evidence="5">
    <location>
        <begin position="53"/>
        <end position="78"/>
    </location>
</feature>
<comment type="subcellular location">
    <subcellularLocation>
        <location evidence="1">Membrane</location>
        <topology evidence="1">Multi-pass membrane protein</topology>
    </subcellularLocation>
</comment>
<keyword evidence="7" id="KW-1185">Reference proteome</keyword>
<name>A0ABQ7TCR7_PHRPL</name>
<comment type="caution">
    <text evidence="6">The sequence shown here is derived from an EMBL/GenBank/DDBJ whole genome shotgun (WGS) entry which is preliminary data.</text>
</comment>
<dbReference type="PRINTS" id="PR00259">
    <property type="entry name" value="TMFOUR"/>
</dbReference>
<reference evidence="6 7" key="1">
    <citation type="journal article" date="2022" name="Gigascience">
        <title>A chromosome-level genome assembly and annotation of the desert horned lizard, Phrynosoma platyrhinos, provides insight into chromosomal rearrangements among reptiles.</title>
        <authorList>
            <person name="Koochekian N."/>
            <person name="Ascanio A."/>
            <person name="Farleigh K."/>
            <person name="Card D.C."/>
            <person name="Schield D.R."/>
            <person name="Castoe T.A."/>
            <person name="Jezkova T."/>
        </authorList>
    </citation>
    <scope>NUCLEOTIDE SEQUENCE [LARGE SCALE GENOMIC DNA]</scope>
    <source>
        <strain evidence="6">NK-2021</strain>
    </source>
</reference>
<evidence type="ECO:0000313" key="6">
    <source>
        <dbReference type="EMBL" id="KAH0627418.1"/>
    </source>
</evidence>
<protein>
    <recommendedName>
        <fullName evidence="8">Tetraspanin-13</fullName>
    </recommendedName>
</protein>
<feature type="transmembrane region" description="Helical" evidence="5">
    <location>
        <begin position="111"/>
        <end position="130"/>
    </location>
</feature>